<dbReference type="AlphaFoldDB" id="A0A3D8Q2K5"/>
<comment type="caution">
    <text evidence="8">The sequence shown here is derived from an EMBL/GenBank/DDBJ whole genome shotgun (WGS) entry which is preliminary data.</text>
</comment>
<evidence type="ECO:0000256" key="2">
    <source>
        <dbReference type="ARBA" id="ARBA00022692"/>
    </source>
</evidence>
<evidence type="ECO:0000256" key="5">
    <source>
        <dbReference type="ARBA" id="ARBA00023239"/>
    </source>
</evidence>
<dbReference type="EMBL" id="PIOD01000002">
    <property type="protein sequence ID" value="RDW21709.1"/>
    <property type="molecule type" value="Genomic_DNA"/>
</dbReference>
<evidence type="ECO:0000256" key="6">
    <source>
        <dbReference type="ARBA" id="ARBA00023316"/>
    </source>
</evidence>
<keyword evidence="6 7" id="KW-0961">Cell wall biogenesis/degradation</keyword>
<evidence type="ECO:0000313" key="9">
    <source>
        <dbReference type="Proteomes" id="UP000256520"/>
    </source>
</evidence>
<dbReference type="Pfam" id="PF02618">
    <property type="entry name" value="YceG"/>
    <property type="match status" value="1"/>
</dbReference>
<name>A0A3D8Q2K5_9BACI</name>
<comment type="function">
    <text evidence="7">Functions as a peptidoglycan terminase that cleaves nascent peptidoglycan strands endolytically to terminate their elongation.</text>
</comment>
<evidence type="ECO:0000256" key="7">
    <source>
        <dbReference type="HAMAP-Rule" id="MF_02065"/>
    </source>
</evidence>
<dbReference type="PANTHER" id="PTHR30518">
    <property type="entry name" value="ENDOLYTIC MUREIN TRANSGLYCOSYLASE"/>
    <property type="match status" value="1"/>
</dbReference>
<keyword evidence="1 7" id="KW-1003">Cell membrane</keyword>
<dbReference type="Gene3D" id="3.30.1490.480">
    <property type="entry name" value="Endolytic murein transglycosylase"/>
    <property type="match status" value="1"/>
</dbReference>
<evidence type="ECO:0000256" key="3">
    <source>
        <dbReference type="ARBA" id="ARBA00022989"/>
    </source>
</evidence>
<dbReference type="GO" id="GO:0008932">
    <property type="term" value="F:lytic endotransglycosylase activity"/>
    <property type="evidence" value="ECO:0007669"/>
    <property type="project" value="UniProtKB-UniRule"/>
</dbReference>
<sequence length="372" mass="42055">MSKKETGGNFRDDLVARSNEARTVRKLVFTILIVLIIILAIGGILGFLYVKSALEPVDSSSDENITVEIPIGSSSTTISDILEENGIIKNGLIFRLYLKLNNEGDFQAGEYTFTPALSLDEIIESLKTGKVIAEPVHRITIPEGLTVDQIAGIYADKLGIKKEDFLKVVNDKAYIEQLIDKYSTILSDDILNEEIRTPLEGYLYASTYDFFEEEPTVQSIVEAMLDRTLTVLTPYLEEIKKKEFTIHEAVTFASLVEKEASNEEQRNEISSVFYNRLETEMPLQTDPTVLYALGEHQEKVLYKDLEVDSPYNTYKVKSLPVGPIANFSESSLNATLNPVDSDYLYFLHDSEGKIHYAETYDEHLKNRDKYIN</sequence>
<feature type="site" description="Important for catalytic activity" evidence="7">
    <location>
        <position position="259"/>
    </location>
</feature>
<comment type="catalytic activity">
    <reaction evidence="7">
        <text>a peptidoglycan chain = a peptidoglycan chain with N-acetyl-1,6-anhydromuramyl-[peptide] at the reducing end + a peptidoglycan chain with N-acetylglucosamine at the non-reducing end.</text>
        <dbReference type="EC" id="4.2.2.29"/>
    </reaction>
</comment>
<keyword evidence="3 7" id="KW-1133">Transmembrane helix</keyword>
<keyword evidence="2 7" id="KW-0812">Transmembrane</keyword>
<reference evidence="9" key="1">
    <citation type="submission" date="2017-11" db="EMBL/GenBank/DDBJ databases">
        <authorList>
            <person name="Zhu W."/>
        </authorList>
    </citation>
    <scope>NUCLEOTIDE SEQUENCE [LARGE SCALE GENOMIC DNA]</scope>
    <source>
        <strain evidence="9">CAU 1051</strain>
    </source>
</reference>
<comment type="similarity">
    <text evidence="7">Belongs to the transglycosylase MltG family.</text>
</comment>
<accession>A0A3D8Q2K5</accession>
<evidence type="ECO:0000256" key="1">
    <source>
        <dbReference type="ARBA" id="ARBA00022475"/>
    </source>
</evidence>
<keyword evidence="4 7" id="KW-0472">Membrane</keyword>
<gene>
    <name evidence="7" type="primary">mltG</name>
    <name evidence="8" type="ORF">CWR45_02210</name>
</gene>
<dbReference type="InterPro" id="IPR003770">
    <property type="entry name" value="MLTG-like"/>
</dbReference>
<evidence type="ECO:0000256" key="4">
    <source>
        <dbReference type="ARBA" id="ARBA00023136"/>
    </source>
</evidence>
<keyword evidence="9" id="KW-1185">Reference proteome</keyword>
<dbReference type="Proteomes" id="UP000256520">
    <property type="component" value="Unassembled WGS sequence"/>
</dbReference>
<keyword evidence="5 7" id="KW-0456">Lyase</keyword>
<organism evidence="8 9">
    <name type="scientific">Oceanobacillus chungangensis</name>
    <dbReference type="NCBI Taxonomy" id="1229152"/>
    <lineage>
        <taxon>Bacteria</taxon>
        <taxon>Bacillati</taxon>
        <taxon>Bacillota</taxon>
        <taxon>Bacilli</taxon>
        <taxon>Bacillales</taxon>
        <taxon>Bacillaceae</taxon>
        <taxon>Oceanobacillus</taxon>
    </lineage>
</organism>
<proteinExistence type="inferred from homology"/>
<dbReference type="NCBIfam" id="TIGR00247">
    <property type="entry name" value="endolytic transglycosylase MltG"/>
    <property type="match status" value="1"/>
</dbReference>
<dbReference type="RefSeq" id="WP_115748165.1">
    <property type="nucleotide sequence ID" value="NZ_PIOD01000002.1"/>
</dbReference>
<dbReference type="GO" id="GO:0009252">
    <property type="term" value="P:peptidoglycan biosynthetic process"/>
    <property type="evidence" value="ECO:0007669"/>
    <property type="project" value="UniProtKB-UniRule"/>
</dbReference>
<dbReference type="EC" id="4.2.2.29" evidence="7"/>
<dbReference type="GO" id="GO:0071555">
    <property type="term" value="P:cell wall organization"/>
    <property type="evidence" value="ECO:0007669"/>
    <property type="project" value="UniProtKB-KW"/>
</dbReference>
<comment type="subcellular location">
    <subcellularLocation>
        <location evidence="7">Cell membrane</location>
        <topology evidence="7">Single-pass membrane protein</topology>
    </subcellularLocation>
</comment>
<evidence type="ECO:0000313" key="8">
    <source>
        <dbReference type="EMBL" id="RDW21709.1"/>
    </source>
</evidence>
<dbReference type="PANTHER" id="PTHR30518:SF2">
    <property type="entry name" value="ENDOLYTIC MUREIN TRANSGLYCOSYLASE"/>
    <property type="match status" value="1"/>
</dbReference>
<dbReference type="CDD" id="cd08010">
    <property type="entry name" value="MltG_like"/>
    <property type="match status" value="1"/>
</dbReference>
<dbReference type="OrthoDB" id="9814591at2"/>
<protein>
    <recommendedName>
        <fullName evidence="7">Endolytic murein transglycosylase</fullName>
        <ecNumber evidence="7">4.2.2.29</ecNumber>
    </recommendedName>
    <alternativeName>
        <fullName evidence="7">Peptidoglycan lytic transglycosylase</fullName>
    </alternativeName>
    <alternativeName>
        <fullName evidence="7">Peptidoglycan polymerization terminase</fullName>
    </alternativeName>
</protein>
<dbReference type="HAMAP" id="MF_02065">
    <property type="entry name" value="MltG"/>
    <property type="match status" value="1"/>
</dbReference>
<dbReference type="GO" id="GO:0005886">
    <property type="term" value="C:plasma membrane"/>
    <property type="evidence" value="ECO:0007669"/>
    <property type="project" value="UniProtKB-SubCell"/>
</dbReference>
<feature type="transmembrane region" description="Helical" evidence="7">
    <location>
        <begin position="27"/>
        <end position="50"/>
    </location>
</feature>